<dbReference type="EMBL" id="JBICBT010000532">
    <property type="protein sequence ID" value="KAL3110706.1"/>
    <property type="molecule type" value="Genomic_DNA"/>
</dbReference>
<evidence type="ECO:0000313" key="2">
    <source>
        <dbReference type="Proteomes" id="UP001620626"/>
    </source>
</evidence>
<dbReference type="AlphaFoldDB" id="A0ABD2L699"/>
<name>A0ABD2L699_9BILA</name>
<accession>A0ABD2L699</accession>
<sequence>MPTSSFGQNKSVAGIGILGTFSRPGIGAYLSTWIPELSKTNCSYKAMNVCHPFVWGSCVENDVRVNSHPCCMDGYEWRCCTKASRTNRIMCKFKLC</sequence>
<gene>
    <name evidence="1" type="ORF">niasHT_010718</name>
</gene>
<comment type="caution">
    <text evidence="1">The sequence shown here is derived from an EMBL/GenBank/DDBJ whole genome shotgun (WGS) entry which is preliminary data.</text>
</comment>
<keyword evidence="2" id="KW-1185">Reference proteome</keyword>
<reference evidence="1 2" key="1">
    <citation type="submission" date="2024-10" db="EMBL/GenBank/DDBJ databases">
        <authorList>
            <person name="Kim D."/>
        </authorList>
    </citation>
    <scope>NUCLEOTIDE SEQUENCE [LARGE SCALE GENOMIC DNA]</scope>
    <source>
        <strain evidence="1">BH-2024</strain>
    </source>
</reference>
<protein>
    <submittedName>
        <fullName evidence="1">Uncharacterized protein</fullName>
    </submittedName>
</protein>
<evidence type="ECO:0000313" key="1">
    <source>
        <dbReference type="EMBL" id="KAL3110706.1"/>
    </source>
</evidence>
<organism evidence="1 2">
    <name type="scientific">Heterodera trifolii</name>
    <dbReference type="NCBI Taxonomy" id="157864"/>
    <lineage>
        <taxon>Eukaryota</taxon>
        <taxon>Metazoa</taxon>
        <taxon>Ecdysozoa</taxon>
        <taxon>Nematoda</taxon>
        <taxon>Chromadorea</taxon>
        <taxon>Rhabditida</taxon>
        <taxon>Tylenchina</taxon>
        <taxon>Tylenchomorpha</taxon>
        <taxon>Tylenchoidea</taxon>
        <taxon>Heteroderidae</taxon>
        <taxon>Heteroderinae</taxon>
        <taxon>Heterodera</taxon>
    </lineage>
</organism>
<dbReference type="Proteomes" id="UP001620626">
    <property type="component" value="Unassembled WGS sequence"/>
</dbReference>
<proteinExistence type="predicted"/>